<comment type="caution">
    <text evidence="1">The sequence shown here is derived from an EMBL/GenBank/DDBJ whole genome shotgun (WGS) entry which is preliminary data.</text>
</comment>
<accession>A0A699TN75</accession>
<name>A0A699TN75_TANCI</name>
<keyword evidence="1" id="KW-0030">Aminoacyl-tRNA synthetase</keyword>
<evidence type="ECO:0000313" key="1">
    <source>
        <dbReference type="EMBL" id="GFD12175.1"/>
    </source>
</evidence>
<dbReference type="AlphaFoldDB" id="A0A699TN75"/>
<gene>
    <name evidence="1" type="ORF">Tci_884144</name>
</gene>
<feature type="non-terminal residue" evidence="1">
    <location>
        <position position="1"/>
    </location>
</feature>
<organism evidence="1">
    <name type="scientific">Tanacetum cinerariifolium</name>
    <name type="common">Dalmatian daisy</name>
    <name type="synonym">Chrysanthemum cinerariifolium</name>
    <dbReference type="NCBI Taxonomy" id="118510"/>
    <lineage>
        <taxon>Eukaryota</taxon>
        <taxon>Viridiplantae</taxon>
        <taxon>Streptophyta</taxon>
        <taxon>Embryophyta</taxon>
        <taxon>Tracheophyta</taxon>
        <taxon>Spermatophyta</taxon>
        <taxon>Magnoliopsida</taxon>
        <taxon>eudicotyledons</taxon>
        <taxon>Gunneridae</taxon>
        <taxon>Pentapetalae</taxon>
        <taxon>asterids</taxon>
        <taxon>campanulids</taxon>
        <taxon>Asterales</taxon>
        <taxon>Asteraceae</taxon>
        <taxon>Asteroideae</taxon>
        <taxon>Anthemideae</taxon>
        <taxon>Anthemidinae</taxon>
        <taxon>Tanacetum</taxon>
    </lineage>
</organism>
<protein>
    <submittedName>
        <fullName evidence="1">Aminoacyl-tRNA synthetase, class 1a, anticodon-binding</fullName>
    </submittedName>
</protein>
<proteinExistence type="predicted"/>
<dbReference type="GO" id="GO:0004812">
    <property type="term" value="F:aminoacyl-tRNA ligase activity"/>
    <property type="evidence" value="ECO:0007669"/>
    <property type="project" value="UniProtKB-KW"/>
</dbReference>
<sequence length="124" mass="13938">DSDDEVWSAVVGWEVLPTPLGAINSLYRIDGGKGSCVWQNQHLWEIRSWRLYTLSNIHVLGTVSGEVLSMFMDVSYPLSVELIKRMLMHKLEIDSDFVGNDLTTAEQLIQFIKNQLVAAQASSI</sequence>
<reference evidence="1" key="1">
    <citation type="journal article" date="2019" name="Sci. Rep.">
        <title>Draft genome of Tanacetum cinerariifolium, the natural source of mosquito coil.</title>
        <authorList>
            <person name="Yamashiro T."/>
            <person name="Shiraishi A."/>
            <person name="Satake H."/>
            <person name="Nakayama K."/>
        </authorList>
    </citation>
    <scope>NUCLEOTIDE SEQUENCE</scope>
</reference>
<dbReference type="EMBL" id="BKCJ011263941">
    <property type="protein sequence ID" value="GFD12175.1"/>
    <property type="molecule type" value="Genomic_DNA"/>
</dbReference>
<keyword evidence="1" id="KW-0436">Ligase</keyword>